<dbReference type="PANTHER" id="PTHR33710:SF71">
    <property type="entry name" value="ENDONUCLEASE_EXONUCLEASE_PHOSPHATASE DOMAIN-CONTAINING PROTEIN"/>
    <property type="match status" value="1"/>
</dbReference>
<dbReference type="Proteomes" id="UP001153555">
    <property type="component" value="Unassembled WGS sequence"/>
</dbReference>
<protein>
    <submittedName>
        <fullName evidence="1">Uncharacterized protein</fullName>
    </submittedName>
</protein>
<dbReference type="AlphaFoldDB" id="A0A9N7MP99"/>
<name>A0A9N7MP99_STRHE</name>
<dbReference type="PANTHER" id="PTHR33710">
    <property type="entry name" value="BNAC02G09200D PROTEIN"/>
    <property type="match status" value="1"/>
</dbReference>
<dbReference type="EMBL" id="CACSLK010003813">
    <property type="protein sequence ID" value="CAA0809450.1"/>
    <property type="molecule type" value="Genomic_DNA"/>
</dbReference>
<dbReference type="InterPro" id="IPR036691">
    <property type="entry name" value="Endo/exonu/phosph_ase_sf"/>
</dbReference>
<reference evidence="1" key="1">
    <citation type="submission" date="2019-12" db="EMBL/GenBank/DDBJ databases">
        <authorList>
            <person name="Scholes J."/>
        </authorList>
    </citation>
    <scope>NUCLEOTIDE SEQUENCE</scope>
</reference>
<gene>
    <name evidence="1" type="ORF">SHERM_11459</name>
</gene>
<evidence type="ECO:0000313" key="1">
    <source>
        <dbReference type="EMBL" id="CAA0809450.1"/>
    </source>
</evidence>
<evidence type="ECO:0000313" key="2">
    <source>
        <dbReference type="Proteomes" id="UP001153555"/>
    </source>
</evidence>
<organism evidence="1 2">
    <name type="scientific">Striga hermonthica</name>
    <name type="common">Purple witchweed</name>
    <name type="synonym">Buchnera hermonthica</name>
    <dbReference type="NCBI Taxonomy" id="68872"/>
    <lineage>
        <taxon>Eukaryota</taxon>
        <taxon>Viridiplantae</taxon>
        <taxon>Streptophyta</taxon>
        <taxon>Embryophyta</taxon>
        <taxon>Tracheophyta</taxon>
        <taxon>Spermatophyta</taxon>
        <taxon>Magnoliopsida</taxon>
        <taxon>eudicotyledons</taxon>
        <taxon>Gunneridae</taxon>
        <taxon>Pentapetalae</taxon>
        <taxon>asterids</taxon>
        <taxon>lamiids</taxon>
        <taxon>Lamiales</taxon>
        <taxon>Orobanchaceae</taxon>
        <taxon>Buchnereae</taxon>
        <taxon>Striga</taxon>
    </lineage>
</organism>
<proteinExistence type="predicted"/>
<keyword evidence="2" id="KW-1185">Reference proteome</keyword>
<dbReference type="OrthoDB" id="1267182at2759"/>
<dbReference type="SUPFAM" id="SSF56219">
    <property type="entry name" value="DNase I-like"/>
    <property type="match status" value="1"/>
</dbReference>
<sequence>MQTSIYSKSSNQISASRLNTGMKTRIKPAGDPLSMLALTSREEESNGNSFLMPNKDGEITGSLVAAGTRSPALKKKKGGTPRGLSSFSVFNGFISLMGMHDIELQGHKYTWESNRQGEGYVEEQLDRVFCSLSWLTLYPNSTVQNESKSSSDHNQLCLNSSPVVRKAKKRFFFDNRWLKKDGISEVVSKAWNCYQSGTPMYCFQEKKSKELGCNCSNGAARV</sequence>
<dbReference type="Gene3D" id="3.60.10.10">
    <property type="entry name" value="Endonuclease/exonuclease/phosphatase"/>
    <property type="match status" value="1"/>
</dbReference>
<accession>A0A9N7MP99</accession>
<comment type="caution">
    <text evidence="1">The sequence shown here is derived from an EMBL/GenBank/DDBJ whole genome shotgun (WGS) entry which is preliminary data.</text>
</comment>